<feature type="domain" description="Integrase zinc-binding" evidence="1">
    <location>
        <begin position="70"/>
        <end position="126"/>
    </location>
</feature>
<gene>
    <name evidence="2" type="ORF">WG66_12890</name>
</gene>
<dbReference type="EMBL" id="LATX01002065">
    <property type="protein sequence ID" value="KTB34536.1"/>
    <property type="molecule type" value="Genomic_DNA"/>
</dbReference>
<dbReference type="GO" id="GO:0003964">
    <property type="term" value="F:RNA-directed DNA polymerase activity"/>
    <property type="evidence" value="ECO:0007669"/>
    <property type="project" value="UniProtKB-KW"/>
</dbReference>
<name>A0A0W0FE14_MONRR</name>
<evidence type="ECO:0000313" key="3">
    <source>
        <dbReference type="Proteomes" id="UP000054988"/>
    </source>
</evidence>
<sequence>MLPDSLFINAINVDLQMRLKDALGKDDFHQSALETLLDQGIPPIKSSLSDWKFDDDLLFYKGRAYVPNDVNLRQEIVQSIHEEQPFGHPRQFGIVDLVSREFWWPGMAKFIKAFIDGCAPCQQMKVNTHPSVAGIMPLLGVPNVVPFQVITMDLITDLPESDSFDSIMVVVDHSSTKGVIFIPCMKKLDATKAAELLFRHVYK</sequence>
<reference evidence="2 3" key="1">
    <citation type="submission" date="2015-12" db="EMBL/GenBank/DDBJ databases">
        <title>Draft genome sequence of Moniliophthora roreri, the causal agent of frosty pod rot of cacao.</title>
        <authorList>
            <person name="Aime M.C."/>
            <person name="Diaz-Valderrama J.R."/>
            <person name="Kijpornyongpan T."/>
            <person name="Phillips-Mora W."/>
        </authorList>
    </citation>
    <scope>NUCLEOTIDE SEQUENCE [LARGE SCALE GENOMIC DNA]</scope>
    <source>
        <strain evidence="2 3">MCA 2952</strain>
    </source>
</reference>
<dbReference type="Proteomes" id="UP000054988">
    <property type="component" value="Unassembled WGS sequence"/>
</dbReference>
<dbReference type="InterPro" id="IPR050951">
    <property type="entry name" value="Retrovirus_Pol_polyprotein"/>
</dbReference>
<proteinExistence type="predicted"/>
<dbReference type="Pfam" id="PF17921">
    <property type="entry name" value="Integrase_H2C2"/>
    <property type="match status" value="1"/>
</dbReference>
<protein>
    <submittedName>
        <fullName evidence="2">Reverse transcriptase-rnase h-integrase</fullName>
    </submittedName>
</protein>
<accession>A0A0W0FE14</accession>
<dbReference type="InterPro" id="IPR041588">
    <property type="entry name" value="Integrase_H2C2"/>
</dbReference>
<dbReference type="AlphaFoldDB" id="A0A0W0FE14"/>
<organism evidence="2 3">
    <name type="scientific">Moniliophthora roreri</name>
    <name type="common">Frosty pod rot fungus</name>
    <name type="synonym">Monilia roreri</name>
    <dbReference type="NCBI Taxonomy" id="221103"/>
    <lineage>
        <taxon>Eukaryota</taxon>
        <taxon>Fungi</taxon>
        <taxon>Dikarya</taxon>
        <taxon>Basidiomycota</taxon>
        <taxon>Agaricomycotina</taxon>
        <taxon>Agaricomycetes</taxon>
        <taxon>Agaricomycetidae</taxon>
        <taxon>Agaricales</taxon>
        <taxon>Marasmiineae</taxon>
        <taxon>Marasmiaceae</taxon>
        <taxon>Moniliophthora</taxon>
    </lineage>
</organism>
<evidence type="ECO:0000259" key="1">
    <source>
        <dbReference type="Pfam" id="PF17921"/>
    </source>
</evidence>
<dbReference type="PANTHER" id="PTHR37984">
    <property type="entry name" value="PROTEIN CBG26694"/>
    <property type="match status" value="1"/>
</dbReference>
<keyword evidence="2" id="KW-0548">Nucleotidyltransferase</keyword>
<dbReference type="Gene3D" id="1.10.340.70">
    <property type="match status" value="1"/>
</dbReference>
<dbReference type="PANTHER" id="PTHR37984:SF5">
    <property type="entry name" value="PROTEIN NYNRIN-LIKE"/>
    <property type="match status" value="1"/>
</dbReference>
<evidence type="ECO:0000313" key="2">
    <source>
        <dbReference type="EMBL" id="KTB34536.1"/>
    </source>
</evidence>
<comment type="caution">
    <text evidence="2">The sequence shown here is derived from an EMBL/GenBank/DDBJ whole genome shotgun (WGS) entry which is preliminary data.</text>
</comment>
<keyword evidence="2" id="KW-0808">Transferase</keyword>
<keyword evidence="2" id="KW-0695">RNA-directed DNA polymerase</keyword>